<dbReference type="AlphaFoldDB" id="A0A135LD02"/>
<name>A0A135LD02_PENPA</name>
<dbReference type="EMBL" id="LHQR01000067">
    <property type="protein sequence ID" value="KXG46847.1"/>
    <property type="molecule type" value="Genomic_DNA"/>
</dbReference>
<organism evidence="2 3">
    <name type="scientific">Penicillium patulum</name>
    <name type="common">Penicillium griseofulvum</name>
    <dbReference type="NCBI Taxonomy" id="5078"/>
    <lineage>
        <taxon>Eukaryota</taxon>
        <taxon>Fungi</taxon>
        <taxon>Dikarya</taxon>
        <taxon>Ascomycota</taxon>
        <taxon>Pezizomycotina</taxon>
        <taxon>Eurotiomycetes</taxon>
        <taxon>Eurotiomycetidae</taxon>
        <taxon>Eurotiales</taxon>
        <taxon>Aspergillaceae</taxon>
        <taxon>Penicillium</taxon>
    </lineage>
</organism>
<accession>A0A135LD02</accession>
<comment type="caution">
    <text evidence="2">The sequence shown here is derived from an EMBL/GenBank/DDBJ whole genome shotgun (WGS) entry which is preliminary data.</text>
</comment>
<feature type="compositionally biased region" description="Low complexity" evidence="1">
    <location>
        <begin position="282"/>
        <end position="300"/>
    </location>
</feature>
<dbReference type="Proteomes" id="UP000070168">
    <property type="component" value="Unassembled WGS sequence"/>
</dbReference>
<evidence type="ECO:0000313" key="3">
    <source>
        <dbReference type="Proteomes" id="UP000070168"/>
    </source>
</evidence>
<feature type="region of interest" description="Disordered" evidence="1">
    <location>
        <begin position="266"/>
        <end position="327"/>
    </location>
</feature>
<sequence length="458" mass="49411">MKHRNIAAAPLRNIIKLLNNAKIEPLSTEAAISRLEGTQSNDEWREEDDLVEIALTKLERGGRCSHILLSRFESFLYGPFMSPEERRTQERIICIEECLSSASAEPTPNHNDIFFHRLRKVISHLDTYNLDEKDSRIAFLRTELLTAIAAKSKLGRANCKEFAELLDPNGIVISHLNSPGAKAETPTSTRKVPPKPASPRVPSSQTPEPPSQPTCKQNTAISLSPSPTHPPPFPSRSSSLSSLLTPSLKTIDLTGDTMFHVPGAKRQIRRVTASRSSQSNNTATSPSMSSVSSVTPTAATKRPAPGIQPDEISTLPTKRATSDRQLSTSDDIIASASEISSSGTQLSPFNYNIASTPENAASGAPSLSSNNAPSHTGGASSGSQSLTSDIPKQLWGIFLDKHSPLLPALDLDQLKVAFNMAVSHDQLGPNVIDPTLGFCLAVACHLTGAKTLWQGHKW</sequence>
<evidence type="ECO:0000313" key="2">
    <source>
        <dbReference type="EMBL" id="KXG46847.1"/>
    </source>
</evidence>
<reference evidence="2 3" key="1">
    <citation type="journal article" date="2016" name="BMC Genomics">
        <title>Genome sequencing and secondary metabolism of the postharvest pathogen Penicillium griseofulvum.</title>
        <authorList>
            <person name="Banani H."/>
            <person name="Marcet-Houben M."/>
            <person name="Ballester A.R."/>
            <person name="Abbruscato P."/>
            <person name="Gonzalez-Candelas L."/>
            <person name="Gabaldon T."/>
            <person name="Spadaro D."/>
        </authorList>
    </citation>
    <scope>NUCLEOTIDE SEQUENCE [LARGE SCALE GENOMIC DNA]</scope>
    <source>
        <strain evidence="2 3">PG3</strain>
    </source>
</reference>
<feature type="region of interest" description="Disordered" evidence="1">
    <location>
        <begin position="357"/>
        <end position="385"/>
    </location>
</feature>
<protein>
    <submittedName>
        <fullName evidence="2">Uncharacterized protein</fullName>
    </submittedName>
</protein>
<proteinExistence type="predicted"/>
<dbReference type="GeneID" id="63706606"/>
<dbReference type="OrthoDB" id="424974at2759"/>
<evidence type="ECO:0000256" key="1">
    <source>
        <dbReference type="SAM" id="MobiDB-lite"/>
    </source>
</evidence>
<feature type="region of interest" description="Disordered" evidence="1">
    <location>
        <begin position="177"/>
        <end position="241"/>
    </location>
</feature>
<gene>
    <name evidence="2" type="ORF">PGRI_035930</name>
</gene>
<dbReference type="STRING" id="5078.A0A135LD02"/>
<dbReference type="RefSeq" id="XP_040645383.1">
    <property type="nucleotide sequence ID" value="XM_040791306.1"/>
</dbReference>
<keyword evidence="3" id="KW-1185">Reference proteome</keyword>